<accession>A0A1G8V254</accession>
<dbReference type="InterPro" id="IPR020518">
    <property type="entry name" value="Tscrpt_reg_PrtN"/>
</dbReference>
<dbReference type="Proteomes" id="UP000198706">
    <property type="component" value="Unassembled WGS sequence"/>
</dbReference>
<dbReference type="GO" id="GO:0006355">
    <property type="term" value="P:regulation of DNA-templated transcription"/>
    <property type="evidence" value="ECO:0007669"/>
    <property type="project" value="InterPro"/>
</dbReference>
<name>A0A1G8V254_9PSED</name>
<dbReference type="Pfam" id="PF11112">
    <property type="entry name" value="PyocinActivator"/>
    <property type="match status" value="1"/>
</dbReference>
<dbReference type="EMBL" id="FNFD01000002">
    <property type="protein sequence ID" value="SDJ60121.1"/>
    <property type="molecule type" value="Genomic_DNA"/>
</dbReference>
<reference evidence="1 2" key="1">
    <citation type="submission" date="2016-10" db="EMBL/GenBank/DDBJ databases">
        <authorList>
            <person name="de Groot N.N."/>
        </authorList>
    </citation>
    <scope>NUCLEOTIDE SEQUENCE [LARGE SCALE GENOMIC DNA]</scope>
    <source>
        <strain evidence="1 2">JCM 21544</strain>
    </source>
</reference>
<keyword evidence="2" id="KW-1185">Reference proteome</keyword>
<protein>
    <submittedName>
        <fullName evidence="1">Pyocin activator protein PrtN</fullName>
    </submittedName>
</protein>
<organism evidence="1 2">
    <name type="scientific">Pseudomonas indica</name>
    <dbReference type="NCBI Taxonomy" id="137658"/>
    <lineage>
        <taxon>Bacteria</taxon>
        <taxon>Pseudomonadati</taxon>
        <taxon>Pseudomonadota</taxon>
        <taxon>Gammaproteobacteria</taxon>
        <taxon>Pseudomonadales</taxon>
        <taxon>Pseudomonadaceae</taxon>
        <taxon>Pseudomonas</taxon>
    </lineage>
</organism>
<evidence type="ECO:0000313" key="1">
    <source>
        <dbReference type="EMBL" id="SDJ60121.1"/>
    </source>
</evidence>
<gene>
    <name evidence="1" type="ORF">SAMN05216186_10273</name>
</gene>
<proteinExistence type="predicted"/>
<dbReference type="AlphaFoldDB" id="A0A1G8V254"/>
<dbReference type="STRING" id="137658.SAMN05216186_10273"/>
<evidence type="ECO:0000313" key="2">
    <source>
        <dbReference type="Proteomes" id="UP000198706"/>
    </source>
</evidence>
<sequence>MSQPANQTPLRLLPAPRPDTVELLHRTFGDVLIPLETLRARYFRNLNIDTFRKALGERIALPVTQLDPSRKGEEFVEIHHLAAYVEARAYQADELLAREQQPEQE</sequence>
<dbReference type="RefSeq" id="WP_084336863.1">
    <property type="nucleotide sequence ID" value="NZ_FNFD01000002.1"/>
</dbReference>